<dbReference type="InterPro" id="IPR018044">
    <property type="entry name" value="Peptidase_S11"/>
</dbReference>
<organism evidence="12 13">
    <name type="scientific">Desulfurispira natronophila</name>
    <dbReference type="NCBI Taxonomy" id="682562"/>
    <lineage>
        <taxon>Bacteria</taxon>
        <taxon>Pseudomonadati</taxon>
        <taxon>Chrysiogenota</taxon>
        <taxon>Chrysiogenia</taxon>
        <taxon>Chrysiogenales</taxon>
        <taxon>Chrysiogenaceae</taxon>
        <taxon>Desulfurispira</taxon>
    </lineage>
</organism>
<evidence type="ECO:0000256" key="4">
    <source>
        <dbReference type="ARBA" id="ARBA00022960"/>
    </source>
</evidence>
<dbReference type="SUPFAM" id="SSF56601">
    <property type="entry name" value="beta-lactamase/transpeptidase-like"/>
    <property type="match status" value="1"/>
</dbReference>
<dbReference type="GO" id="GO:0009252">
    <property type="term" value="P:peptidoglycan biosynthetic process"/>
    <property type="evidence" value="ECO:0007669"/>
    <property type="project" value="UniProtKB-KW"/>
</dbReference>
<evidence type="ECO:0000256" key="2">
    <source>
        <dbReference type="ARBA" id="ARBA00022729"/>
    </source>
</evidence>
<evidence type="ECO:0000256" key="7">
    <source>
        <dbReference type="PIRSR" id="PIRSR618044-1"/>
    </source>
</evidence>
<sequence length="347" mass="38655">MSAKHYEPSTPQTTNSKVLALIFAWVTSLSFSRMLLASFPLLFLTYLVISHYSLHAPETKGQHLQIQVPSPSSQQPFVMPDFIDNRQAFNFPESQHLQAVLVLDANRQEILYAKNLDQVRPIASLTKIFLMEEVFDRMQQGAFHPDTPVRASTEASLVRGSRVYLREHENTTVSQLAKATMIHSANDAAYQLGQLIAGGDADHAAQLLTSKAQALGLRNTILYNVNGLPNRGGADNVSTARELAQFTFMLMINNPELFELAATEVDYFNRPGTQDFLLVNRNRPLVRLDYVNGLKTGYTANAGFCVVTTSNKNNRKLITVILGAPSSQIRDRAAKRLIDHFSAHPRT</sequence>
<name>A0A7W8DG29_9BACT</name>
<dbReference type="GO" id="GO:0009002">
    <property type="term" value="F:serine-type D-Ala-D-Ala carboxypeptidase activity"/>
    <property type="evidence" value="ECO:0007669"/>
    <property type="project" value="UniProtKB-EC"/>
</dbReference>
<keyword evidence="6" id="KW-0961">Cell wall biogenesis/degradation</keyword>
<evidence type="ECO:0000259" key="11">
    <source>
        <dbReference type="Pfam" id="PF00768"/>
    </source>
</evidence>
<evidence type="ECO:0000256" key="1">
    <source>
        <dbReference type="ARBA" id="ARBA00007164"/>
    </source>
</evidence>
<feature type="domain" description="Peptidase S11 D-alanyl-D-alanine carboxypeptidase A N-terminal" evidence="11">
    <location>
        <begin position="97"/>
        <end position="325"/>
    </location>
</feature>
<keyword evidence="10" id="KW-1133">Transmembrane helix</keyword>
<dbReference type="AlphaFoldDB" id="A0A7W8DG29"/>
<dbReference type="PANTHER" id="PTHR35333:SF3">
    <property type="entry name" value="BETA-LACTAMASE-TYPE TRANSPEPTIDASE FOLD CONTAINING PROTEIN"/>
    <property type="match status" value="1"/>
</dbReference>
<dbReference type="GO" id="GO:0008360">
    <property type="term" value="P:regulation of cell shape"/>
    <property type="evidence" value="ECO:0007669"/>
    <property type="project" value="UniProtKB-KW"/>
</dbReference>
<evidence type="ECO:0000313" key="12">
    <source>
        <dbReference type="EMBL" id="MBB5020954.1"/>
    </source>
</evidence>
<dbReference type="InterPro" id="IPR001967">
    <property type="entry name" value="Peptidase_S11_N"/>
</dbReference>
<dbReference type="GO" id="GO:0071555">
    <property type="term" value="P:cell wall organization"/>
    <property type="evidence" value="ECO:0007669"/>
    <property type="project" value="UniProtKB-KW"/>
</dbReference>
<feature type="active site" description="Acyl-ester intermediate" evidence="7">
    <location>
        <position position="124"/>
    </location>
</feature>
<keyword evidence="12" id="KW-0121">Carboxypeptidase</keyword>
<feature type="active site" description="Proton acceptor" evidence="7">
    <location>
        <position position="127"/>
    </location>
</feature>
<feature type="transmembrane region" description="Helical" evidence="10">
    <location>
        <begin position="20"/>
        <end position="49"/>
    </location>
</feature>
<proteinExistence type="inferred from homology"/>
<reference evidence="12 13" key="1">
    <citation type="submission" date="2020-08" db="EMBL/GenBank/DDBJ databases">
        <title>Genomic Encyclopedia of Type Strains, Phase IV (KMG-IV): sequencing the most valuable type-strain genomes for metagenomic binning, comparative biology and taxonomic classification.</title>
        <authorList>
            <person name="Goeker M."/>
        </authorList>
    </citation>
    <scope>NUCLEOTIDE SEQUENCE [LARGE SCALE GENOMIC DNA]</scope>
    <source>
        <strain evidence="12 13">DSM 22071</strain>
    </source>
</reference>
<keyword evidence="2" id="KW-0732">Signal</keyword>
<keyword evidence="4" id="KW-0133">Cell shape</keyword>
<keyword evidence="10" id="KW-0812">Transmembrane</keyword>
<dbReference type="Proteomes" id="UP000528322">
    <property type="component" value="Unassembled WGS sequence"/>
</dbReference>
<dbReference type="InterPro" id="IPR012338">
    <property type="entry name" value="Beta-lactam/transpept-like"/>
</dbReference>
<dbReference type="RefSeq" id="WP_183728678.1">
    <property type="nucleotide sequence ID" value="NZ_JACHID010000001.1"/>
</dbReference>
<accession>A0A7W8DG29</accession>
<dbReference type="GO" id="GO:0008800">
    <property type="term" value="F:beta-lactamase activity"/>
    <property type="evidence" value="ECO:0007669"/>
    <property type="project" value="InterPro"/>
</dbReference>
<keyword evidence="10" id="KW-0472">Membrane</keyword>
<dbReference type="GO" id="GO:0006508">
    <property type="term" value="P:proteolysis"/>
    <property type="evidence" value="ECO:0007669"/>
    <property type="project" value="InterPro"/>
</dbReference>
<dbReference type="EC" id="3.4.16.4" evidence="12"/>
<dbReference type="Pfam" id="PF00768">
    <property type="entry name" value="Peptidase_S11"/>
    <property type="match status" value="1"/>
</dbReference>
<dbReference type="EMBL" id="JACHID010000001">
    <property type="protein sequence ID" value="MBB5020954.1"/>
    <property type="molecule type" value="Genomic_DNA"/>
</dbReference>
<keyword evidence="12" id="KW-0645">Protease</keyword>
<comment type="similarity">
    <text evidence="1 9">Belongs to the peptidase S11 family.</text>
</comment>
<keyword evidence="3 12" id="KW-0378">Hydrolase</keyword>
<evidence type="ECO:0000256" key="9">
    <source>
        <dbReference type="RuleBase" id="RU004016"/>
    </source>
</evidence>
<gene>
    <name evidence="12" type="ORF">HNR37_000257</name>
</gene>
<comment type="caution">
    <text evidence="12">The sequence shown here is derived from an EMBL/GenBank/DDBJ whole genome shotgun (WGS) entry which is preliminary data.</text>
</comment>
<keyword evidence="5" id="KW-0573">Peptidoglycan synthesis</keyword>
<evidence type="ECO:0000313" key="13">
    <source>
        <dbReference type="Proteomes" id="UP000528322"/>
    </source>
</evidence>
<dbReference type="GO" id="GO:0030655">
    <property type="term" value="P:beta-lactam antibiotic catabolic process"/>
    <property type="evidence" value="ECO:0007669"/>
    <property type="project" value="InterPro"/>
</dbReference>
<dbReference type="GO" id="GO:0046677">
    <property type="term" value="P:response to antibiotic"/>
    <property type="evidence" value="ECO:0007669"/>
    <property type="project" value="InterPro"/>
</dbReference>
<dbReference type="Gene3D" id="3.40.710.10">
    <property type="entry name" value="DD-peptidase/beta-lactamase superfamily"/>
    <property type="match status" value="1"/>
</dbReference>
<evidence type="ECO:0000256" key="10">
    <source>
        <dbReference type="SAM" id="Phobius"/>
    </source>
</evidence>
<feature type="active site" evidence="7">
    <location>
        <position position="184"/>
    </location>
</feature>
<evidence type="ECO:0000256" key="6">
    <source>
        <dbReference type="ARBA" id="ARBA00023316"/>
    </source>
</evidence>
<evidence type="ECO:0000256" key="3">
    <source>
        <dbReference type="ARBA" id="ARBA00022801"/>
    </source>
</evidence>
<keyword evidence="13" id="KW-1185">Reference proteome</keyword>
<evidence type="ECO:0000256" key="5">
    <source>
        <dbReference type="ARBA" id="ARBA00022984"/>
    </source>
</evidence>
<dbReference type="PRINTS" id="PR00725">
    <property type="entry name" value="DADACBPTASE1"/>
</dbReference>
<dbReference type="InterPro" id="IPR000871">
    <property type="entry name" value="Beta-lactam_class-A"/>
</dbReference>
<dbReference type="PANTHER" id="PTHR35333">
    <property type="entry name" value="BETA-LACTAMASE"/>
    <property type="match status" value="1"/>
</dbReference>
<protein>
    <submittedName>
        <fullName evidence="12">D-alanyl-D-alanine carboxypeptidase (Penicillin-binding protein 5/6)</fullName>
        <ecNumber evidence="12">3.4.16.4</ecNumber>
    </submittedName>
</protein>
<feature type="binding site" evidence="8">
    <location>
        <position position="295"/>
    </location>
    <ligand>
        <name>substrate</name>
    </ligand>
</feature>
<evidence type="ECO:0000256" key="8">
    <source>
        <dbReference type="PIRSR" id="PIRSR618044-2"/>
    </source>
</evidence>